<dbReference type="Gene3D" id="3.30.565.10">
    <property type="entry name" value="Histidine kinase-like ATPase, C-terminal domain"/>
    <property type="match status" value="1"/>
</dbReference>
<evidence type="ECO:0000313" key="9">
    <source>
        <dbReference type="EMBL" id="ALI34233.1"/>
    </source>
</evidence>
<evidence type="ECO:0000256" key="7">
    <source>
        <dbReference type="SAM" id="Phobius"/>
    </source>
</evidence>
<dbReference type="InterPro" id="IPR005467">
    <property type="entry name" value="His_kinase_dom"/>
</dbReference>
<evidence type="ECO:0000256" key="4">
    <source>
        <dbReference type="ARBA" id="ARBA00022679"/>
    </source>
</evidence>
<dbReference type="Gene3D" id="1.10.287.130">
    <property type="match status" value="1"/>
</dbReference>
<feature type="domain" description="Histidine kinase" evidence="8">
    <location>
        <begin position="387"/>
        <end position="605"/>
    </location>
</feature>
<dbReference type="GeneID" id="60420247"/>
<keyword evidence="5" id="KW-0418">Kinase</keyword>
<evidence type="ECO:0000256" key="1">
    <source>
        <dbReference type="ARBA" id="ARBA00000085"/>
    </source>
</evidence>
<dbReference type="Pfam" id="PF02518">
    <property type="entry name" value="HATPase_c"/>
    <property type="match status" value="1"/>
</dbReference>
<dbReference type="EMBL" id="CP012850">
    <property type="protein sequence ID" value="ALI34233.1"/>
    <property type="molecule type" value="Genomic_DNA"/>
</dbReference>
<dbReference type="PANTHER" id="PTHR43711">
    <property type="entry name" value="TWO-COMPONENT HISTIDINE KINASE"/>
    <property type="match status" value="1"/>
</dbReference>
<feature type="transmembrane region" description="Helical" evidence="7">
    <location>
        <begin position="322"/>
        <end position="342"/>
    </location>
</feature>
<organism evidence="9 10">
    <name type="scientific">Candidatus Nitrosocosmicus oleophilus</name>
    <dbReference type="NCBI Taxonomy" id="1353260"/>
    <lineage>
        <taxon>Archaea</taxon>
        <taxon>Nitrososphaerota</taxon>
        <taxon>Nitrososphaeria</taxon>
        <taxon>Nitrososphaerales</taxon>
        <taxon>Nitrososphaeraceae</taxon>
        <taxon>Candidatus Nitrosocosmicus</taxon>
    </lineage>
</organism>
<dbReference type="CDD" id="cd00075">
    <property type="entry name" value="HATPase"/>
    <property type="match status" value="1"/>
</dbReference>
<name>A0A654LV90_9ARCH</name>
<dbReference type="PRINTS" id="PR00344">
    <property type="entry name" value="BCTRLSENSOR"/>
</dbReference>
<dbReference type="SUPFAM" id="SSF55874">
    <property type="entry name" value="ATPase domain of HSP90 chaperone/DNA topoisomerase II/histidine kinase"/>
    <property type="match status" value="1"/>
</dbReference>
<dbReference type="CDD" id="cd00082">
    <property type="entry name" value="HisKA"/>
    <property type="match status" value="1"/>
</dbReference>
<dbReference type="KEGG" id="taa:NMY3_00019"/>
<dbReference type="FunFam" id="3.30.565.10:FF:000006">
    <property type="entry name" value="Sensor histidine kinase WalK"/>
    <property type="match status" value="1"/>
</dbReference>
<evidence type="ECO:0000256" key="2">
    <source>
        <dbReference type="ARBA" id="ARBA00012438"/>
    </source>
</evidence>
<keyword evidence="4 9" id="KW-0808">Transferase</keyword>
<keyword evidence="10" id="KW-1185">Reference proteome</keyword>
<dbReference type="InterPro" id="IPR036890">
    <property type="entry name" value="HATPase_C_sf"/>
</dbReference>
<keyword evidence="7" id="KW-1133">Transmembrane helix</keyword>
<dbReference type="InterPro" id="IPR054513">
    <property type="entry name" value="Dret_0059-like_sensor"/>
</dbReference>
<dbReference type="SUPFAM" id="SSF47384">
    <property type="entry name" value="Homodimeric domain of signal transducing histidine kinase"/>
    <property type="match status" value="1"/>
</dbReference>
<dbReference type="InterPro" id="IPR003594">
    <property type="entry name" value="HATPase_dom"/>
</dbReference>
<keyword evidence="6" id="KW-0902">Two-component regulatory system</keyword>
<sequence length="616" mass="69734">MKLGRFNNVKESISKFFTVNNSIYIAAIFIVIIPLISFFYLQQETENSIRNSIFEQQKQVQIDSSRAIAHHLQSDIELILSRLQGLAMSGNIQEGDFTSNLTKMLLTDYYDKISSTTPVDRVFLQDKNGIAVIDMAPDGNLSYAGKDFSFRSWVNQTKNTMSPVISDMFVGVDGKNRIAMTYPITTTNSSGSYYNGLVGVVIPTNEFFNYYGNIYDIKSQYLSVLDNRDTLLVHPLPAIVGKPFFGNFTQNITGHNDKLNNLIKTVMSGTPSSEVYKFLNNERLTSGYPVFVEGSPKYSVFVISPTSFIYSKINEIIDKERLQMLTLIIAIIAVVLLLILFLSKVNSTLDKSVKKRTKELEDTNRKLEIANRNVQIHDDMQKEFINIAAHELRNPVQSLLGFSDILMKLIGNVELYKHPMEAINRNAKRLKRLVDIVFEISQLDNDLSLLSKGPIDLKELMTDIMTSYQDRKKGDRKYNIVLEESYAPNDSQILNADESRLTQVIMNLIDNAVEFTKDEDEIKIDMKKINNGKEIEVTISDPGQGIHPDDLPLLFTRFVKKSRRGTGLGLYVSKKIIEAHGGKIWAKNIQDGKGVTFGFSLPVQDQLSNPDNFDDR</sequence>
<protein>
    <recommendedName>
        <fullName evidence="2">histidine kinase</fullName>
        <ecNumber evidence="2">2.7.13.3</ecNumber>
    </recommendedName>
</protein>
<dbReference type="EC" id="2.7.13.3" evidence="2"/>
<dbReference type="OrthoDB" id="8127at2157"/>
<keyword evidence="3" id="KW-0597">Phosphoprotein</keyword>
<evidence type="ECO:0000256" key="6">
    <source>
        <dbReference type="ARBA" id="ARBA00023012"/>
    </source>
</evidence>
<gene>
    <name evidence="9" type="primary">srrB_1</name>
    <name evidence="9" type="ORF">NMY3_00019</name>
</gene>
<dbReference type="InterPro" id="IPR036097">
    <property type="entry name" value="HisK_dim/P_sf"/>
</dbReference>
<dbReference type="PANTHER" id="PTHR43711:SF1">
    <property type="entry name" value="HISTIDINE KINASE 1"/>
    <property type="match status" value="1"/>
</dbReference>
<dbReference type="SMART" id="SM00388">
    <property type="entry name" value="HisKA"/>
    <property type="match status" value="1"/>
</dbReference>
<dbReference type="InterPro" id="IPR050736">
    <property type="entry name" value="Sensor_HK_Regulatory"/>
</dbReference>
<dbReference type="InterPro" id="IPR003661">
    <property type="entry name" value="HisK_dim/P_dom"/>
</dbReference>
<dbReference type="Pfam" id="PF22309">
    <property type="entry name" value="HK-GC-Chemotax_sensor"/>
    <property type="match status" value="1"/>
</dbReference>
<dbReference type="SMART" id="SM00387">
    <property type="entry name" value="HATPase_c"/>
    <property type="match status" value="1"/>
</dbReference>
<feature type="transmembrane region" description="Helical" evidence="7">
    <location>
        <begin position="21"/>
        <end position="41"/>
    </location>
</feature>
<keyword evidence="7" id="KW-0812">Transmembrane</keyword>
<evidence type="ECO:0000256" key="5">
    <source>
        <dbReference type="ARBA" id="ARBA00022777"/>
    </source>
</evidence>
<dbReference type="GO" id="GO:0000155">
    <property type="term" value="F:phosphorelay sensor kinase activity"/>
    <property type="evidence" value="ECO:0007669"/>
    <property type="project" value="InterPro"/>
</dbReference>
<dbReference type="PROSITE" id="PS50109">
    <property type="entry name" value="HIS_KIN"/>
    <property type="match status" value="1"/>
</dbReference>
<dbReference type="Pfam" id="PF00512">
    <property type="entry name" value="HisKA"/>
    <property type="match status" value="1"/>
</dbReference>
<comment type="catalytic activity">
    <reaction evidence="1">
        <text>ATP + protein L-histidine = ADP + protein N-phospho-L-histidine.</text>
        <dbReference type="EC" id="2.7.13.3"/>
    </reaction>
</comment>
<evidence type="ECO:0000313" key="10">
    <source>
        <dbReference type="Proteomes" id="UP000058925"/>
    </source>
</evidence>
<reference evidence="10" key="1">
    <citation type="submission" date="2015-10" db="EMBL/GenBank/DDBJ databases">
        <title>Niche specialization of a soil ammonia-oxidizing archaeon, Candidatus Nitrosocosmicus oleophilus.</title>
        <authorList>
            <person name="Jung M.-Y."/>
            <person name="Rhee S.-K."/>
        </authorList>
    </citation>
    <scope>NUCLEOTIDE SEQUENCE [LARGE SCALE GENOMIC DNA]</scope>
    <source>
        <strain evidence="10">MY3</strain>
    </source>
</reference>
<dbReference type="AlphaFoldDB" id="A0A654LV90"/>
<proteinExistence type="predicted"/>
<dbReference type="Gene3D" id="3.30.450.20">
    <property type="entry name" value="PAS domain"/>
    <property type="match status" value="1"/>
</dbReference>
<accession>A0A654LV90</accession>
<evidence type="ECO:0000256" key="3">
    <source>
        <dbReference type="ARBA" id="ARBA00022553"/>
    </source>
</evidence>
<keyword evidence="7" id="KW-0472">Membrane</keyword>
<evidence type="ECO:0000259" key="8">
    <source>
        <dbReference type="PROSITE" id="PS50109"/>
    </source>
</evidence>
<dbReference type="InterPro" id="IPR004358">
    <property type="entry name" value="Sig_transdc_His_kin-like_C"/>
</dbReference>
<dbReference type="RefSeq" id="WP_196816930.1">
    <property type="nucleotide sequence ID" value="NZ_CP012850.1"/>
</dbReference>
<dbReference type="Proteomes" id="UP000058925">
    <property type="component" value="Chromosome"/>
</dbReference>